<evidence type="ECO:0000256" key="4">
    <source>
        <dbReference type="ARBA" id="ARBA00023004"/>
    </source>
</evidence>
<dbReference type="InterPro" id="IPR008333">
    <property type="entry name" value="Cbr1-like_FAD-bd_dom"/>
</dbReference>
<organism evidence="9 10">
    <name type="scientific">Pseudidiomarina sediminum</name>
    <dbReference type="NCBI Taxonomy" id="431675"/>
    <lineage>
        <taxon>Bacteria</taxon>
        <taxon>Pseudomonadati</taxon>
        <taxon>Pseudomonadota</taxon>
        <taxon>Gammaproteobacteria</taxon>
        <taxon>Alteromonadales</taxon>
        <taxon>Idiomarinaceae</taxon>
        <taxon>Pseudidiomarina</taxon>
    </lineage>
</organism>
<evidence type="ECO:0000256" key="3">
    <source>
        <dbReference type="ARBA" id="ARBA00022827"/>
    </source>
</evidence>
<comment type="cofactor">
    <cofactor evidence="6">
        <name>[2Fe-2S] cluster</name>
        <dbReference type="ChEBI" id="CHEBI:190135"/>
    </cofactor>
</comment>
<dbReference type="GO" id="GO:0016491">
    <property type="term" value="F:oxidoreductase activity"/>
    <property type="evidence" value="ECO:0007669"/>
    <property type="project" value="InterPro"/>
</dbReference>
<dbReference type="InterPro" id="IPR036010">
    <property type="entry name" value="2Fe-2S_ferredoxin-like_sf"/>
</dbReference>
<keyword evidence="10" id="KW-1185">Reference proteome</keyword>
<proteinExistence type="predicted"/>
<dbReference type="PROSITE" id="PS51384">
    <property type="entry name" value="FAD_FR"/>
    <property type="match status" value="1"/>
</dbReference>
<keyword evidence="7" id="KW-0812">Transmembrane</keyword>
<keyword evidence="1" id="KW-0813">Transport</keyword>
<name>A0A432Z2E9_9GAMM</name>
<accession>A0A432Z2E9</accession>
<dbReference type="Gene3D" id="3.40.50.80">
    <property type="entry name" value="Nucleotide-binding domain of ferredoxin-NADP reductase (FNR) module"/>
    <property type="match status" value="1"/>
</dbReference>
<evidence type="ECO:0000256" key="5">
    <source>
        <dbReference type="ARBA" id="ARBA00023075"/>
    </source>
</evidence>
<sequence>MMRFMQWLHRWVSLILVIQVLLWLISAVVFTLMGHHGMSGHQYKAHTHPEMLSELAPKWPIEAVHQAYPDATQVRLTSVLEVPQYRIENNGQTIYLNAQTGNIWETSITAAERIALASYEGPGQVEMVTAVDGSDELVDWQQPGFRIAMDDDLNTRIYVDAASGDVVDHRNTPWVIADWAFRLHFMDYTGGRSFNHLVIWTAGLLSLWFALSGLILLFRNIAQGDFNPRRRPTWLEQLQNEAQPVASSCGGGGTCGLCKVTYTSAVKPKPTAAEQAMLSDADLAAGMRLACQHRVNHHDQIELADADATTHRLTLVNKRQLSPSIVELRFASTAPFHYRAGQFLQFKVPHSDAVITRHYSMATAADTEHLVFTVRKMPAPSPELPAGIGSSYLTELEPGQSVEAVGPFGDFLRTDNNQRTQLFIGGGAGIAPLRALLQDELQQAQPRKCVFFYGARHENELCYRDEFSDHAHVDYTPVLSDEDWDGATGYVHETVAAWLANQDVEQLDVYVCGPPPMLKATLDMLAAANISRARIRLDDFGI</sequence>
<dbReference type="SUPFAM" id="SSF63380">
    <property type="entry name" value="Riboflavin synthase domain-like"/>
    <property type="match status" value="1"/>
</dbReference>
<dbReference type="Pfam" id="PF00111">
    <property type="entry name" value="Fer2"/>
    <property type="match status" value="1"/>
</dbReference>
<keyword evidence="5" id="KW-0830">Ubiquinone</keyword>
<dbReference type="Pfam" id="PF00175">
    <property type="entry name" value="NAD_binding_1"/>
    <property type="match status" value="1"/>
</dbReference>
<feature type="domain" description="FAD-binding FR-type" evidence="8">
    <location>
        <begin position="308"/>
        <end position="414"/>
    </location>
</feature>
<dbReference type="SUPFAM" id="SSF52343">
    <property type="entry name" value="Ferredoxin reductase-like, C-terminal NADP-linked domain"/>
    <property type="match status" value="1"/>
</dbReference>
<feature type="transmembrane region" description="Helical" evidence="7">
    <location>
        <begin position="197"/>
        <end position="221"/>
    </location>
</feature>
<dbReference type="InterPro" id="IPR001041">
    <property type="entry name" value="2Fe-2S_ferredoxin-type"/>
</dbReference>
<dbReference type="Gene3D" id="2.40.30.10">
    <property type="entry name" value="Translation factors"/>
    <property type="match status" value="1"/>
</dbReference>
<dbReference type="InterPro" id="IPR012675">
    <property type="entry name" value="Beta-grasp_dom_sf"/>
</dbReference>
<evidence type="ECO:0000256" key="1">
    <source>
        <dbReference type="ARBA" id="ARBA00022448"/>
    </source>
</evidence>
<dbReference type="Pfam" id="PF00970">
    <property type="entry name" value="FAD_binding_6"/>
    <property type="match status" value="1"/>
</dbReference>
<dbReference type="EMBL" id="PIQE01000003">
    <property type="protein sequence ID" value="RUO72078.1"/>
    <property type="molecule type" value="Genomic_DNA"/>
</dbReference>
<dbReference type="STRING" id="1122124.GCA_000423165_01966"/>
<dbReference type="Proteomes" id="UP000287022">
    <property type="component" value="Unassembled WGS sequence"/>
</dbReference>
<evidence type="ECO:0000256" key="2">
    <source>
        <dbReference type="ARBA" id="ARBA00022630"/>
    </source>
</evidence>
<comment type="caution">
    <text evidence="9">The sequence shown here is derived from an EMBL/GenBank/DDBJ whole genome shotgun (WGS) entry which is preliminary data.</text>
</comment>
<evidence type="ECO:0000256" key="6">
    <source>
        <dbReference type="ARBA" id="ARBA00034078"/>
    </source>
</evidence>
<dbReference type="SUPFAM" id="SSF54292">
    <property type="entry name" value="2Fe-2S ferredoxin-like"/>
    <property type="match status" value="1"/>
</dbReference>
<evidence type="ECO:0000259" key="8">
    <source>
        <dbReference type="PROSITE" id="PS51384"/>
    </source>
</evidence>
<evidence type="ECO:0000313" key="10">
    <source>
        <dbReference type="Proteomes" id="UP000287022"/>
    </source>
</evidence>
<evidence type="ECO:0000313" key="9">
    <source>
        <dbReference type="EMBL" id="RUO72078.1"/>
    </source>
</evidence>
<protein>
    <submittedName>
        <fullName evidence="9">NADH:quinone oxidoreductase</fullName>
    </submittedName>
</protein>
<dbReference type="GO" id="GO:0051536">
    <property type="term" value="F:iron-sulfur cluster binding"/>
    <property type="evidence" value="ECO:0007669"/>
    <property type="project" value="InterPro"/>
</dbReference>
<reference evidence="10" key="1">
    <citation type="journal article" date="2018" name="Front. Microbiol.">
        <title>Genome-Based Analysis Reveals the Taxonomy and Diversity of the Family Idiomarinaceae.</title>
        <authorList>
            <person name="Liu Y."/>
            <person name="Lai Q."/>
            <person name="Shao Z."/>
        </authorList>
    </citation>
    <scope>NUCLEOTIDE SEQUENCE [LARGE SCALE GENOMIC DNA]</scope>
    <source>
        <strain evidence="10">c121</strain>
    </source>
</reference>
<dbReference type="PANTHER" id="PTHR43644:SF1">
    <property type="entry name" value="NAD(P)H-FLAVIN REDUCTASE"/>
    <property type="match status" value="1"/>
</dbReference>
<dbReference type="PANTHER" id="PTHR43644">
    <property type="entry name" value="NA(+)-TRANSLOCATING NADH-QUINONE REDUCTASE SUBUNIT"/>
    <property type="match status" value="1"/>
</dbReference>
<dbReference type="AlphaFoldDB" id="A0A432Z2E9"/>
<gene>
    <name evidence="9" type="ORF">CWI80_09765</name>
</gene>
<dbReference type="RefSeq" id="WP_026860688.1">
    <property type="nucleotide sequence ID" value="NZ_PIQE01000003.1"/>
</dbReference>
<dbReference type="InterPro" id="IPR017927">
    <property type="entry name" value="FAD-bd_FR_type"/>
</dbReference>
<keyword evidence="7" id="KW-0472">Membrane</keyword>
<dbReference type="InterPro" id="IPR001709">
    <property type="entry name" value="Flavoprot_Pyr_Nucl_cyt_Rdtase"/>
</dbReference>
<keyword evidence="3" id="KW-0274">FAD</keyword>
<keyword evidence="7" id="KW-1133">Transmembrane helix</keyword>
<dbReference type="Gene3D" id="3.10.20.30">
    <property type="match status" value="1"/>
</dbReference>
<dbReference type="InterPro" id="IPR039261">
    <property type="entry name" value="FNR_nucleotide-bd"/>
</dbReference>
<dbReference type="InterPro" id="IPR017938">
    <property type="entry name" value="Riboflavin_synthase-like_b-brl"/>
</dbReference>
<dbReference type="InterPro" id="IPR001433">
    <property type="entry name" value="OxRdtase_FAD/NAD-bd"/>
</dbReference>
<keyword evidence="2" id="KW-0285">Flavoprotein</keyword>
<evidence type="ECO:0000256" key="7">
    <source>
        <dbReference type="SAM" id="Phobius"/>
    </source>
</evidence>
<dbReference type="PRINTS" id="PR00371">
    <property type="entry name" value="FPNCR"/>
</dbReference>
<dbReference type="PRINTS" id="PR00410">
    <property type="entry name" value="PHEHYDRXLASE"/>
</dbReference>
<keyword evidence="4" id="KW-0408">Iron</keyword>